<dbReference type="AlphaFoldDB" id="A0A9P7BB41"/>
<dbReference type="GO" id="GO:0070086">
    <property type="term" value="P:ubiquitin-dependent endocytosis"/>
    <property type="evidence" value="ECO:0007669"/>
    <property type="project" value="TreeGrafter"/>
</dbReference>
<dbReference type="Gene3D" id="2.60.40.640">
    <property type="match status" value="1"/>
</dbReference>
<sequence>MLSSGSKSPDKSPILFDIRIRNTDNTDNVLIIKGSPEHASSVLLSGVVVLSVSQPIQIKNLRLYLTGRLLLNLPATANNPNAPLQRFVKFDKLFFKHNWDDFNIETYFDNLYDNYGTTRTINSKSSTNIAGMQKKRLRSKSNSSILSLGGYSNSNNSYRTLMQGNYEFPFSAILPGSMTESVEGLKNAAVVYKLQATVERPKLADLTCTKHLRVIRTLSSDAVELSESTTIDNSWPKKVEYSISIPVKAIAIGSSTPIDMSFVPILKGLKLGPVKVYLIETVQCSAGHRGNFSEEKILTKLKIKDPIGHVKLRKTRQQKIDSGELSPDDIMEDEIFQDRWNFETVLNIPSNLTRCNQDASILSNIKLRHKLKFVVSLINPDGHISELRASLPLQLFISPFVAVTCKSPESIERNIKNFGKPVPTNPNHEDKGIGSTRESVASVSSGSSGGDNDSENVLFAKNYSEVQLQAGALQNNVVAPLLVSNLMTPPNYGNHVYDRLYGTTQGDASGNITPRSISPVGNSSPLPRVGSLPNNVIHMTQFEPTTPQLNGSRTSSNRSSRRGSPSHDVFNFESPVAVPALSSVNLAGIGLQISPAPTPTPTSIDFVSGQTTFHSDAYPPSPSVASDWELNSLSRVPSYTKAMNSDISGADLPPSYPAGSEPTSNRLSLERPQNARQRSSSSLAVPSGRLRSSSVMSKSSNGSNTSLHAMTGNDCHLRVSSMDTSHAVKNTANKVFSFNMTPVQSEQITFNNKDAPVDNEDPDSPYVQQAQSFTISRSRNSSFNKKTSSFTNFFDLFSKKEPSTY</sequence>
<feature type="compositionally biased region" description="Low complexity" evidence="1">
    <location>
        <begin position="687"/>
        <end position="707"/>
    </location>
</feature>
<evidence type="ECO:0000313" key="3">
    <source>
        <dbReference type="EMBL" id="KAG0671252.1"/>
    </source>
</evidence>
<evidence type="ECO:0000256" key="1">
    <source>
        <dbReference type="SAM" id="MobiDB-lite"/>
    </source>
</evidence>
<dbReference type="PANTHER" id="PTHR11188:SF17">
    <property type="entry name" value="FI21816P1"/>
    <property type="match status" value="1"/>
</dbReference>
<dbReference type="GO" id="GO:0005886">
    <property type="term" value="C:plasma membrane"/>
    <property type="evidence" value="ECO:0007669"/>
    <property type="project" value="TreeGrafter"/>
</dbReference>
<gene>
    <name evidence="3" type="ORF">C6P45_001016</name>
</gene>
<dbReference type="InterPro" id="IPR050357">
    <property type="entry name" value="Arrestin_domain-protein"/>
</dbReference>
<dbReference type="InterPro" id="IPR011022">
    <property type="entry name" value="Arrestin_C-like"/>
</dbReference>
<feature type="region of interest" description="Disordered" evidence="1">
    <location>
        <begin position="542"/>
        <end position="568"/>
    </location>
</feature>
<reference evidence="3 4" key="1">
    <citation type="submission" date="2020-11" db="EMBL/GenBank/DDBJ databases">
        <title>Kefir isolates.</title>
        <authorList>
            <person name="Marcisauskas S."/>
            <person name="Kim Y."/>
            <person name="Blasche S."/>
        </authorList>
    </citation>
    <scope>NUCLEOTIDE SEQUENCE [LARGE SCALE GENOMIC DNA]</scope>
    <source>
        <strain evidence="3 4">OG2</strain>
    </source>
</reference>
<dbReference type="GO" id="GO:0030674">
    <property type="term" value="F:protein-macromolecule adaptor activity"/>
    <property type="evidence" value="ECO:0007669"/>
    <property type="project" value="TreeGrafter"/>
</dbReference>
<dbReference type="OrthoDB" id="2333384at2759"/>
<dbReference type="EMBL" id="PUHR01000014">
    <property type="protein sequence ID" value="KAG0671252.1"/>
    <property type="molecule type" value="Genomic_DNA"/>
</dbReference>
<dbReference type="Proteomes" id="UP000750334">
    <property type="component" value="Unassembled WGS sequence"/>
</dbReference>
<evidence type="ECO:0000259" key="2">
    <source>
        <dbReference type="SMART" id="SM01017"/>
    </source>
</evidence>
<feature type="region of interest" description="Disordered" evidence="1">
    <location>
        <begin position="645"/>
        <end position="711"/>
    </location>
</feature>
<evidence type="ECO:0000313" key="4">
    <source>
        <dbReference type="Proteomes" id="UP000750334"/>
    </source>
</evidence>
<protein>
    <recommendedName>
        <fullName evidence="2">Arrestin C-terminal-like domain-containing protein</fullName>
    </recommendedName>
</protein>
<dbReference type="GO" id="GO:0031625">
    <property type="term" value="F:ubiquitin protein ligase binding"/>
    <property type="evidence" value="ECO:0007669"/>
    <property type="project" value="TreeGrafter"/>
</dbReference>
<dbReference type="GO" id="GO:0005829">
    <property type="term" value="C:cytosol"/>
    <property type="evidence" value="ECO:0007669"/>
    <property type="project" value="TreeGrafter"/>
</dbReference>
<accession>A0A9P7BB41</accession>
<feature type="domain" description="Arrestin C-terminal-like" evidence="2">
    <location>
        <begin position="235"/>
        <end position="400"/>
    </location>
</feature>
<dbReference type="InterPro" id="IPR014752">
    <property type="entry name" value="Arrestin-like_C"/>
</dbReference>
<dbReference type="Pfam" id="PF00339">
    <property type="entry name" value="Arrestin_N"/>
    <property type="match status" value="1"/>
</dbReference>
<proteinExistence type="predicted"/>
<feature type="compositionally biased region" description="Polar residues" evidence="1">
    <location>
        <begin position="542"/>
        <end position="551"/>
    </location>
</feature>
<dbReference type="Pfam" id="PF02752">
    <property type="entry name" value="Arrestin_C"/>
    <property type="match status" value="1"/>
</dbReference>
<feature type="region of interest" description="Disordered" evidence="1">
    <location>
        <begin position="416"/>
        <end position="453"/>
    </location>
</feature>
<comment type="caution">
    <text evidence="3">The sequence shown here is derived from an EMBL/GenBank/DDBJ whole genome shotgun (WGS) entry which is preliminary data.</text>
</comment>
<dbReference type="InterPro" id="IPR011021">
    <property type="entry name" value="Arrestin-like_N"/>
</dbReference>
<organism evidence="3 4">
    <name type="scientific">Maudiozyma exigua</name>
    <name type="common">Yeast</name>
    <name type="synonym">Kazachstania exigua</name>
    <dbReference type="NCBI Taxonomy" id="34358"/>
    <lineage>
        <taxon>Eukaryota</taxon>
        <taxon>Fungi</taxon>
        <taxon>Dikarya</taxon>
        <taxon>Ascomycota</taxon>
        <taxon>Saccharomycotina</taxon>
        <taxon>Saccharomycetes</taxon>
        <taxon>Saccharomycetales</taxon>
        <taxon>Saccharomycetaceae</taxon>
        <taxon>Maudiozyma</taxon>
    </lineage>
</organism>
<dbReference type="PANTHER" id="PTHR11188">
    <property type="entry name" value="ARRESTIN DOMAIN CONTAINING PROTEIN"/>
    <property type="match status" value="1"/>
</dbReference>
<dbReference type="SMART" id="SM01017">
    <property type="entry name" value="Arrestin_C"/>
    <property type="match status" value="1"/>
</dbReference>
<name>A0A9P7BB41_MAUEX</name>
<feature type="compositionally biased region" description="Polar residues" evidence="1">
    <location>
        <begin position="674"/>
        <end position="684"/>
    </location>
</feature>
<keyword evidence="4" id="KW-1185">Reference proteome</keyword>